<keyword evidence="9" id="KW-1185">Reference proteome</keyword>
<dbReference type="HOGENOM" id="CLU_013615_7_3_5"/>
<evidence type="ECO:0000256" key="3">
    <source>
        <dbReference type="ARBA" id="ARBA00023235"/>
    </source>
</evidence>
<dbReference type="PROSITE" id="PS50059">
    <property type="entry name" value="FKBP_PPIASE"/>
    <property type="match status" value="1"/>
</dbReference>
<dbReference type="OrthoDB" id="9812109at2"/>
<dbReference type="GO" id="GO:0003755">
    <property type="term" value="F:peptidyl-prolyl cis-trans isomerase activity"/>
    <property type="evidence" value="ECO:0007669"/>
    <property type="project" value="UniProtKB-UniRule"/>
</dbReference>
<keyword evidence="3 4" id="KW-0413">Isomerase</keyword>
<dbReference type="EC" id="5.2.1.8" evidence="5"/>
<proteinExistence type="inferred from homology"/>
<dbReference type="InterPro" id="IPR046357">
    <property type="entry name" value="PPIase_dom_sf"/>
</dbReference>
<dbReference type="InterPro" id="IPR001179">
    <property type="entry name" value="PPIase_FKBP_dom"/>
</dbReference>
<keyword evidence="6" id="KW-0732">Signal</keyword>
<dbReference type="KEGG" id="sphk:SKP52_11310"/>
<dbReference type="Pfam" id="PF00254">
    <property type="entry name" value="FKBP_C"/>
    <property type="match status" value="1"/>
</dbReference>
<dbReference type="STRING" id="1515612.SKP52_11310"/>
<protein>
    <recommendedName>
        <fullName evidence="5">Peptidyl-prolyl cis-trans isomerase</fullName>
        <ecNumber evidence="5">5.2.1.8</ecNumber>
    </recommendedName>
</protein>
<dbReference type="AlphaFoldDB" id="A0A0A7PMN6"/>
<evidence type="ECO:0000259" key="7">
    <source>
        <dbReference type="PROSITE" id="PS50059"/>
    </source>
</evidence>
<dbReference type="RefSeq" id="WP_052208947.1">
    <property type="nucleotide sequence ID" value="NZ_CP009122.1"/>
</dbReference>
<dbReference type="InterPro" id="IPR044609">
    <property type="entry name" value="FKBP2/11"/>
</dbReference>
<dbReference type="EMBL" id="CP009122">
    <property type="protein sequence ID" value="AJA09162.1"/>
    <property type="molecule type" value="Genomic_DNA"/>
</dbReference>
<dbReference type="Gene3D" id="3.10.50.40">
    <property type="match status" value="1"/>
</dbReference>
<evidence type="ECO:0000313" key="8">
    <source>
        <dbReference type="EMBL" id="AJA09162.1"/>
    </source>
</evidence>
<dbReference type="PANTHER" id="PTHR45779:SF7">
    <property type="entry name" value="PEPTIDYLPROLYL ISOMERASE"/>
    <property type="match status" value="1"/>
</dbReference>
<dbReference type="SUPFAM" id="SSF54534">
    <property type="entry name" value="FKBP-like"/>
    <property type="match status" value="1"/>
</dbReference>
<gene>
    <name evidence="8" type="ORF">SKP52_11310</name>
</gene>
<evidence type="ECO:0000256" key="5">
    <source>
        <dbReference type="RuleBase" id="RU003915"/>
    </source>
</evidence>
<comment type="catalytic activity">
    <reaction evidence="1 4 5">
        <text>[protein]-peptidylproline (omega=180) = [protein]-peptidylproline (omega=0)</text>
        <dbReference type="Rhea" id="RHEA:16237"/>
        <dbReference type="Rhea" id="RHEA-COMP:10747"/>
        <dbReference type="Rhea" id="RHEA-COMP:10748"/>
        <dbReference type="ChEBI" id="CHEBI:83833"/>
        <dbReference type="ChEBI" id="CHEBI:83834"/>
        <dbReference type="EC" id="5.2.1.8"/>
    </reaction>
</comment>
<evidence type="ECO:0000256" key="1">
    <source>
        <dbReference type="ARBA" id="ARBA00000971"/>
    </source>
</evidence>
<feature type="signal peptide" evidence="6">
    <location>
        <begin position="1"/>
        <end position="25"/>
    </location>
</feature>
<evidence type="ECO:0000256" key="6">
    <source>
        <dbReference type="SAM" id="SignalP"/>
    </source>
</evidence>
<dbReference type="PANTHER" id="PTHR45779">
    <property type="entry name" value="PEPTIDYLPROLYL ISOMERASE"/>
    <property type="match status" value="1"/>
</dbReference>
<feature type="chain" id="PRO_5002032306" description="Peptidyl-prolyl cis-trans isomerase" evidence="6">
    <location>
        <begin position="26"/>
        <end position="167"/>
    </location>
</feature>
<evidence type="ECO:0000313" key="9">
    <source>
        <dbReference type="Proteomes" id="UP000030907"/>
    </source>
</evidence>
<evidence type="ECO:0000256" key="2">
    <source>
        <dbReference type="ARBA" id="ARBA00023110"/>
    </source>
</evidence>
<name>A0A0A7PMN6_9SPHN</name>
<reference evidence="8 9" key="1">
    <citation type="journal article" date="2015" name="Int. J. Syst. Evol. Microbiol.">
        <title>Description of Sphingopyxis fribergensis sp. nov. - a soil bacterium with the ability to degrade styrene and phenylacetic acid.</title>
        <authorList>
            <person name="Oelschlagel M."/>
            <person name="Ruckert C."/>
            <person name="Kalinowski J."/>
            <person name="Schmidt G."/>
            <person name="Schlomann M."/>
            <person name="Tischler D."/>
        </authorList>
    </citation>
    <scope>NUCLEOTIDE SEQUENCE [LARGE SCALE GENOMIC DNA]</scope>
    <source>
        <strain evidence="8 9">Kp5.2</strain>
    </source>
</reference>
<accession>A0A0A7PMN6</accession>
<evidence type="ECO:0000256" key="4">
    <source>
        <dbReference type="PROSITE-ProRule" id="PRU00277"/>
    </source>
</evidence>
<feature type="domain" description="PPIase FKBP-type" evidence="7">
    <location>
        <begin position="79"/>
        <end position="164"/>
    </location>
</feature>
<keyword evidence="2 4" id="KW-0697">Rotamase</keyword>
<dbReference type="Proteomes" id="UP000030907">
    <property type="component" value="Chromosome"/>
</dbReference>
<sequence>MHISSLNRLLAAAAFACLIPASAIAQPGDAAPTQGTAWLNKQMAALAERHGADGWRVTPSGLRWRRIAGDGRGAHPGPADNVTVHYVGTFADGREFDSSVRRGEPTSFPLNRVIDGWQEGVQLMGVGDKVEFAIPWQIAYGPDGKGPIPGGATLLFTVELLGVEPAG</sequence>
<comment type="similarity">
    <text evidence="5">Belongs to the FKBP-type PPIase family.</text>
</comment>
<organism evidence="8 9">
    <name type="scientific">Sphingopyxis fribergensis</name>
    <dbReference type="NCBI Taxonomy" id="1515612"/>
    <lineage>
        <taxon>Bacteria</taxon>
        <taxon>Pseudomonadati</taxon>
        <taxon>Pseudomonadota</taxon>
        <taxon>Alphaproteobacteria</taxon>
        <taxon>Sphingomonadales</taxon>
        <taxon>Sphingomonadaceae</taxon>
        <taxon>Sphingopyxis</taxon>
    </lineage>
</organism>